<evidence type="ECO:0000256" key="20">
    <source>
        <dbReference type="ARBA" id="ARBA00049416"/>
    </source>
</evidence>
<dbReference type="GO" id="GO:0005694">
    <property type="term" value="C:chromosome"/>
    <property type="evidence" value="ECO:0007669"/>
    <property type="project" value="UniProtKB-SubCell"/>
</dbReference>
<evidence type="ECO:0000256" key="2">
    <source>
        <dbReference type="ARBA" id="ARBA00004123"/>
    </source>
</evidence>
<keyword evidence="9 24" id="KW-0479">Metal-binding</keyword>
<evidence type="ECO:0000256" key="13">
    <source>
        <dbReference type="ARBA" id="ARBA00023163"/>
    </source>
</evidence>
<organism evidence="26">
    <name type="scientific">Phallusia mammillata</name>
    <dbReference type="NCBI Taxonomy" id="59560"/>
    <lineage>
        <taxon>Eukaryota</taxon>
        <taxon>Metazoa</taxon>
        <taxon>Chordata</taxon>
        <taxon>Tunicata</taxon>
        <taxon>Ascidiacea</taxon>
        <taxon>Phlebobranchia</taxon>
        <taxon>Ascidiidae</taxon>
        <taxon>Phallusia</taxon>
    </lineage>
</organism>
<dbReference type="PIRSF" id="PIRSF037913">
    <property type="entry name" value="His_deacetylse_1"/>
    <property type="match status" value="1"/>
</dbReference>
<evidence type="ECO:0000256" key="3">
    <source>
        <dbReference type="ARBA" id="ARBA00004286"/>
    </source>
</evidence>
<feature type="binding site" evidence="23">
    <location>
        <position position="142"/>
    </location>
    <ligand>
        <name>substrate</name>
    </ligand>
</feature>
<sequence length="371" mass="41132">MVTKPVAYVCNELFVSQSDHFIPTENRNSMVHGLITACDLLGEMIVVKPSKADIHDLQLFHESTYLDHLKNASCDTSDEENGEDIAYGLGYDCPLSDGILDYCKMIAGGSLAAAKLLCSKQCQIAVHWLGGWHHAKRDRASGYCYVNDCVLSILELRKQFKKVLYIDLDVHHGDGVQDAFYATDKVLTYSVHKFEPGFYPGTGSLDDIGFGKGKYYTVNVPLKDGIDDEQFVFVNKQLLTVIRNNFNPDAIVCQVGADGLSGDPMQSFSLTTDGLRLCVEHITKWNLPTLVLGGGGYNEANVAKCWCTITASILTRTLPSEIPEHDFFPMYGPDFVFDIDKSNRKDTNTSAYLSSIVNCIMGNLNKLYSKI</sequence>
<dbReference type="Pfam" id="PF00850">
    <property type="entry name" value="Hist_deacetyl"/>
    <property type="match status" value="1"/>
</dbReference>
<keyword evidence="14" id="KW-0539">Nucleus</keyword>
<evidence type="ECO:0000256" key="17">
    <source>
        <dbReference type="ARBA" id="ARBA00042783"/>
    </source>
</evidence>
<evidence type="ECO:0000259" key="25">
    <source>
        <dbReference type="Pfam" id="PF00850"/>
    </source>
</evidence>
<dbReference type="PANTHER" id="PTHR10625:SF14">
    <property type="entry name" value="HISTONE DEACETYLASE 8"/>
    <property type="match status" value="1"/>
</dbReference>
<evidence type="ECO:0000256" key="11">
    <source>
        <dbReference type="ARBA" id="ARBA00022853"/>
    </source>
</evidence>
<dbReference type="PRINTS" id="PR01270">
    <property type="entry name" value="HDASUPER"/>
</dbReference>
<comment type="catalytic activity">
    <reaction evidence="19">
        <text>N(6)-(2E)-butenoyl-L-lysyl-[protein] + H2O = (2E)-2-butenoate + L-lysyl-[protein]</text>
        <dbReference type="Rhea" id="RHEA:69172"/>
        <dbReference type="Rhea" id="RHEA-COMP:9752"/>
        <dbReference type="Rhea" id="RHEA-COMP:13707"/>
        <dbReference type="ChEBI" id="CHEBI:15377"/>
        <dbReference type="ChEBI" id="CHEBI:29969"/>
        <dbReference type="ChEBI" id="CHEBI:35899"/>
        <dbReference type="ChEBI" id="CHEBI:137954"/>
    </reaction>
    <physiologicalReaction direction="left-to-right" evidence="19">
        <dbReference type="Rhea" id="RHEA:69173"/>
    </physiologicalReaction>
</comment>
<dbReference type="EMBL" id="LR785701">
    <property type="protein sequence ID" value="CAB3252120.1"/>
    <property type="molecule type" value="mRNA"/>
</dbReference>
<dbReference type="InterPro" id="IPR037138">
    <property type="entry name" value="His_deacetylse_dom_sf"/>
</dbReference>
<comment type="cofactor">
    <cofactor evidence="1">
        <name>a divalent metal cation</name>
        <dbReference type="ChEBI" id="CHEBI:60240"/>
    </cofactor>
</comment>
<feature type="active site" description="Proton acceptor" evidence="22">
    <location>
        <position position="134"/>
    </location>
</feature>
<dbReference type="InterPro" id="IPR000286">
    <property type="entry name" value="HDACs"/>
</dbReference>
<dbReference type="PRINTS" id="PR01271">
    <property type="entry name" value="HISDACETLASE"/>
</dbReference>
<evidence type="ECO:0000256" key="16">
    <source>
        <dbReference type="ARBA" id="ARBA00041964"/>
    </source>
</evidence>
<evidence type="ECO:0000256" key="9">
    <source>
        <dbReference type="ARBA" id="ARBA00022723"/>
    </source>
</evidence>
<keyword evidence="10" id="KW-0378">Hydrolase</keyword>
<evidence type="ECO:0000256" key="10">
    <source>
        <dbReference type="ARBA" id="ARBA00022801"/>
    </source>
</evidence>
<evidence type="ECO:0000313" key="26">
    <source>
        <dbReference type="EMBL" id="CAB3252120.1"/>
    </source>
</evidence>
<evidence type="ECO:0000256" key="21">
    <source>
        <dbReference type="ARBA" id="ARBA00061569"/>
    </source>
</evidence>
<reference evidence="26" key="1">
    <citation type="submission" date="2020-04" db="EMBL/GenBank/DDBJ databases">
        <authorList>
            <person name="Neveu A P."/>
        </authorList>
    </citation>
    <scope>NUCLEOTIDE SEQUENCE</scope>
    <source>
        <tissue evidence="26">Whole embryo</tissue>
    </source>
</reference>
<evidence type="ECO:0000256" key="1">
    <source>
        <dbReference type="ARBA" id="ARBA00001968"/>
    </source>
</evidence>
<keyword evidence="11" id="KW-0156">Chromatin regulator</keyword>
<evidence type="ECO:0000256" key="14">
    <source>
        <dbReference type="ARBA" id="ARBA00023242"/>
    </source>
</evidence>
<evidence type="ECO:0000256" key="5">
    <source>
        <dbReference type="ARBA" id="ARBA00012111"/>
    </source>
</evidence>
<dbReference type="GO" id="GO:0005634">
    <property type="term" value="C:nucleus"/>
    <property type="evidence" value="ECO:0007669"/>
    <property type="project" value="UniProtKB-SubCell"/>
</dbReference>
<evidence type="ECO:0000256" key="19">
    <source>
        <dbReference type="ARBA" id="ARBA00049193"/>
    </source>
</evidence>
<dbReference type="InterPro" id="IPR023696">
    <property type="entry name" value="Ureohydrolase_dom_sf"/>
</dbReference>
<comment type="catalytic activity">
    <reaction evidence="18">
        <text>N(6)-acetyl-L-lysyl-[protein] + H2O = L-lysyl-[protein] + acetate</text>
        <dbReference type="Rhea" id="RHEA:58108"/>
        <dbReference type="Rhea" id="RHEA-COMP:9752"/>
        <dbReference type="Rhea" id="RHEA-COMP:10731"/>
        <dbReference type="ChEBI" id="CHEBI:15377"/>
        <dbReference type="ChEBI" id="CHEBI:29969"/>
        <dbReference type="ChEBI" id="CHEBI:30089"/>
        <dbReference type="ChEBI" id="CHEBI:61930"/>
    </reaction>
    <physiologicalReaction direction="left-to-right" evidence="18">
        <dbReference type="Rhea" id="RHEA:58109"/>
    </physiologicalReaction>
</comment>
<dbReference type="GO" id="GO:0046872">
    <property type="term" value="F:metal ion binding"/>
    <property type="evidence" value="ECO:0007669"/>
    <property type="project" value="UniProtKB-KW"/>
</dbReference>
<feature type="binding site" evidence="24">
    <location>
        <position position="258"/>
    </location>
    <ligand>
        <name>a divalent metal cation</name>
        <dbReference type="ChEBI" id="CHEBI:60240"/>
    </ligand>
</feature>
<feature type="domain" description="Histone deacetylase" evidence="25">
    <location>
        <begin position="27"/>
        <end position="311"/>
    </location>
</feature>
<keyword evidence="8" id="KW-0678">Repressor</keyword>
<evidence type="ECO:0000256" key="24">
    <source>
        <dbReference type="PIRSR" id="PIRSR037913-3"/>
    </source>
</evidence>
<dbReference type="InterPro" id="IPR023801">
    <property type="entry name" value="His_deacetylse_dom"/>
</dbReference>
<dbReference type="PANTHER" id="PTHR10625">
    <property type="entry name" value="HISTONE DEACETYLASE HDAC1-RELATED"/>
    <property type="match status" value="1"/>
</dbReference>
<evidence type="ECO:0000256" key="18">
    <source>
        <dbReference type="ARBA" id="ARBA00049136"/>
    </source>
</evidence>
<dbReference type="Gene3D" id="3.40.800.20">
    <property type="entry name" value="Histone deacetylase domain"/>
    <property type="match status" value="1"/>
</dbReference>
<comment type="subcellular location">
    <subcellularLocation>
        <location evidence="3">Chromosome</location>
    </subcellularLocation>
    <subcellularLocation>
        <location evidence="4">Cytoplasm</location>
    </subcellularLocation>
    <subcellularLocation>
        <location evidence="2">Nucleus</location>
    </subcellularLocation>
</comment>
<dbReference type="InterPro" id="IPR003084">
    <property type="entry name" value="HDAC_I/II"/>
</dbReference>
<protein>
    <recommendedName>
        <fullName evidence="15">Histone deacetylase 8</fullName>
        <ecNumber evidence="5">3.5.1.98</ecNumber>
    </recommendedName>
    <alternativeName>
        <fullName evidence="16">Protein deacetylase HDAC8</fullName>
    </alternativeName>
    <alternativeName>
        <fullName evidence="17">Protein decrotonylase HDAC8</fullName>
    </alternativeName>
</protein>
<comment type="catalytic activity">
    <reaction evidence="20">
        <text>N(6)-acetyl-L-lysyl-[histone] + H2O = L-lysyl-[histone] + acetate</text>
        <dbReference type="Rhea" id="RHEA:58196"/>
        <dbReference type="Rhea" id="RHEA-COMP:9845"/>
        <dbReference type="Rhea" id="RHEA-COMP:11338"/>
        <dbReference type="ChEBI" id="CHEBI:15377"/>
        <dbReference type="ChEBI" id="CHEBI:29969"/>
        <dbReference type="ChEBI" id="CHEBI:30089"/>
        <dbReference type="ChEBI" id="CHEBI:61930"/>
        <dbReference type="EC" id="3.5.1.98"/>
    </reaction>
    <physiologicalReaction direction="left-to-right" evidence="20">
        <dbReference type="Rhea" id="RHEA:58197"/>
    </physiologicalReaction>
</comment>
<evidence type="ECO:0000256" key="7">
    <source>
        <dbReference type="ARBA" id="ARBA00022490"/>
    </source>
</evidence>
<feature type="binding site" evidence="23">
    <location>
        <position position="297"/>
    </location>
    <ligand>
        <name>substrate</name>
    </ligand>
</feature>
<feature type="binding site" evidence="23">
    <location>
        <position position="92"/>
    </location>
    <ligand>
        <name>substrate</name>
    </ligand>
</feature>
<dbReference type="GO" id="GO:0005737">
    <property type="term" value="C:cytoplasm"/>
    <property type="evidence" value="ECO:0007669"/>
    <property type="project" value="UniProtKB-SubCell"/>
</dbReference>
<dbReference type="GO" id="GO:0031507">
    <property type="term" value="P:heterochromatin formation"/>
    <property type="evidence" value="ECO:0007669"/>
    <property type="project" value="TreeGrafter"/>
</dbReference>
<proteinExistence type="evidence at transcript level"/>
<evidence type="ECO:0000256" key="12">
    <source>
        <dbReference type="ARBA" id="ARBA00023015"/>
    </source>
</evidence>
<evidence type="ECO:0000256" key="6">
    <source>
        <dbReference type="ARBA" id="ARBA00022454"/>
    </source>
</evidence>
<name>A0A6F9DF41_9ASCI</name>
<dbReference type="AlphaFoldDB" id="A0A6F9DF41"/>
<evidence type="ECO:0000256" key="4">
    <source>
        <dbReference type="ARBA" id="ARBA00004496"/>
    </source>
</evidence>
<feature type="binding site" evidence="24">
    <location>
        <position position="171"/>
    </location>
    <ligand>
        <name>a divalent metal cation</name>
        <dbReference type="ChEBI" id="CHEBI:60240"/>
    </ligand>
</feature>
<dbReference type="EC" id="3.5.1.98" evidence="5"/>
<evidence type="ECO:0000256" key="15">
    <source>
        <dbReference type="ARBA" id="ARBA00040347"/>
    </source>
</evidence>
<keyword evidence="7" id="KW-0963">Cytoplasm</keyword>
<gene>
    <name evidence="26" type="primary">Hdac8</name>
</gene>
<evidence type="ECO:0000256" key="23">
    <source>
        <dbReference type="PIRSR" id="PIRSR037913-2"/>
    </source>
</evidence>
<keyword evidence="6" id="KW-0158">Chromosome</keyword>
<comment type="similarity">
    <text evidence="21">Belongs to the histone deacetylase family. HD Type 1 subfamily.</text>
</comment>
<dbReference type="SUPFAM" id="SSF52768">
    <property type="entry name" value="Arginase/deacetylase"/>
    <property type="match status" value="1"/>
</dbReference>
<accession>A0A6F9DF41</accession>
<dbReference type="GO" id="GO:0141221">
    <property type="term" value="F:histone deacetylase activity, hydrolytic mechanism"/>
    <property type="evidence" value="ECO:0007669"/>
    <property type="project" value="UniProtKB-EC"/>
</dbReference>
<evidence type="ECO:0000256" key="22">
    <source>
        <dbReference type="PIRSR" id="PIRSR037913-1"/>
    </source>
</evidence>
<dbReference type="FunFam" id="3.40.800.20:FF:000006">
    <property type="entry name" value="Histone deacetylase 8"/>
    <property type="match status" value="1"/>
</dbReference>
<evidence type="ECO:0000256" key="8">
    <source>
        <dbReference type="ARBA" id="ARBA00022491"/>
    </source>
</evidence>
<keyword evidence="12" id="KW-0805">Transcription regulation</keyword>
<feature type="binding site" evidence="24">
    <location>
        <position position="169"/>
    </location>
    <ligand>
        <name>a divalent metal cation</name>
        <dbReference type="ChEBI" id="CHEBI:60240"/>
    </ligand>
</feature>
<keyword evidence="13" id="KW-0804">Transcription</keyword>